<reference evidence="1" key="1">
    <citation type="submission" date="2020-08" db="EMBL/GenBank/DDBJ databases">
        <title>Multicomponent nature underlies the extraordinary mechanical properties of spider dragline silk.</title>
        <authorList>
            <person name="Kono N."/>
            <person name="Nakamura H."/>
            <person name="Mori M."/>
            <person name="Yoshida Y."/>
            <person name="Ohtoshi R."/>
            <person name="Malay A.D."/>
            <person name="Moran D.A.P."/>
            <person name="Tomita M."/>
            <person name="Numata K."/>
            <person name="Arakawa K."/>
        </authorList>
    </citation>
    <scope>NUCLEOTIDE SEQUENCE</scope>
</reference>
<proteinExistence type="predicted"/>
<accession>A0A8X6WK79</accession>
<dbReference type="AlphaFoldDB" id="A0A8X6WK79"/>
<dbReference type="Proteomes" id="UP000887159">
    <property type="component" value="Unassembled WGS sequence"/>
</dbReference>
<gene>
    <name evidence="1" type="ORF">TNCV_28271</name>
</gene>
<name>A0A8X6WK79_TRICX</name>
<comment type="caution">
    <text evidence="1">The sequence shown here is derived from an EMBL/GenBank/DDBJ whole genome shotgun (WGS) entry which is preliminary data.</text>
</comment>
<keyword evidence="2" id="KW-1185">Reference proteome</keyword>
<protein>
    <submittedName>
        <fullName evidence="1">Uncharacterized protein</fullName>
    </submittedName>
</protein>
<sequence length="122" mass="13907">MNMNCYKIAKWQISTSSTTQLTEMDVLMFGCMGKDPTRRQTNHQTFARVHQNLAKHGSFRAMTDDNSEMNLVHEYLSLLLRSVKRLVFSYMSANSCSADVVHVYVPIAAIADTSWGSLMLYF</sequence>
<organism evidence="1 2">
    <name type="scientific">Trichonephila clavipes</name>
    <name type="common">Golden silk orbweaver</name>
    <name type="synonym">Nephila clavipes</name>
    <dbReference type="NCBI Taxonomy" id="2585209"/>
    <lineage>
        <taxon>Eukaryota</taxon>
        <taxon>Metazoa</taxon>
        <taxon>Ecdysozoa</taxon>
        <taxon>Arthropoda</taxon>
        <taxon>Chelicerata</taxon>
        <taxon>Arachnida</taxon>
        <taxon>Araneae</taxon>
        <taxon>Araneomorphae</taxon>
        <taxon>Entelegynae</taxon>
        <taxon>Araneoidea</taxon>
        <taxon>Nephilidae</taxon>
        <taxon>Trichonephila</taxon>
    </lineage>
</organism>
<evidence type="ECO:0000313" key="1">
    <source>
        <dbReference type="EMBL" id="GFY36623.1"/>
    </source>
</evidence>
<dbReference type="EMBL" id="BMAU01021437">
    <property type="protein sequence ID" value="GFY36623.1"/>
    <property type="molecule type" value="Genomic_DNA"/>
</dbReference>
<evidence type="ECO:0000313" key="2">
    <source>
        <dbReference type="Proteomes" id="UP000887159"/>
    </source>
</evidence>